<dbReference type="OrthoDB" id="334137at2157"/>
<dbReference type="InterPro" id="IPR047262">
    <property type="entry name" value="PRX-like1"/>
</dbReference>
<protein>
    <submittedName>
        <fullName evidence="3">AhpC/TSA family protein</fullName>
    </submittedName>
</protein>
<dbReference type="InterPro" id="IPR036249">
    <property type="entry name" value="Thioredoxin-like_sf"/>
</dbReference>
<name>A0A1H8SFX3_9EURY</name>
<evidence type="ECO:0000313" key="3">
    <source>
        <dbReference type="EMBL" id="SEO77198.1"/>
    </source>
</evidence>
<evidence type="ECO:0000313" key="4">
    <source>
        <dbReference type="Proteomes" id="UP000199126"/>
    </source>
</evidence>
<dbReference type="Pfam" id="PF00578">
    <property type="entry name" value="AhpC-TSA"/>
    <property type="match status" value="1"/>
</dbReference>
<dbReference type="PANTHER" id="PTHR43640:SF1">
    <property type="entry name" value="THIOREDOXIN-DEPENDENT PEROXIREDOXIN"/>
    <property type="match status" value="1"/>
</dbReference>
<dbReference type="CDD" id="cd02969">
    <property type="entry name" value="PRX_like1"/>
    <property type="match status" value="1"/>
</dbReference>
<dbReference type="InterPro" id="IPR013766">
    <property type="entry name" value="Thioredoxin_domain"/>
</dbReference>
<feature type="region of interest" description="Disordered" evidence="1">
    <location>
        <begin position="1"/>
        <end position="23"/>
    </location>
</feature>
<dbReference type="GO" id="GO:0016209">
    <property type="term" value="F:antioxidant activity"/>
    <property type="evidence" value="ECO:0007669"/>
    <property type="project" value="InterPro"/>
</dbReference>
<dbReference type="PROSITE" id="PS51352">
    <property type="entry name" value="THIOREDOXIN_2"/>
    <property type="match status" value="1"/>
</dbReference>
<evidence type="ECO:0000259" key="2">
    <source>
        <dbReference type="PROSITE" id="PS51352"/>
    </source>
</evidence>
<evidence type="ECO:0000256" key="1">
    <source>
        <dbReference type="SAM" id="MobiDB-lite"/>
    </source>
</evidence>
<dbReference type="Proteomes" id="UP000199126">
    <property type="component" value="Unassembled WGS sequence"/>
</dbReference>
<gene>
    <name evidence="3" type="ORF">SAMN04487948_10538</name>
</gene>
<dbReference type="EMBL" id="FODV01000005">
    <property type="protein sequence ID" value="SEO77198.1"/>
    <property type="molecule type" value="Genomic_DNA"/>
</dbReference>
<dbReference type="AlphaFoldDB" id="A0A1H8SFX3"/>
<proteinExistence type="predicted"/>
<dbReference type="Gene3D" id="3.40.30.10">
    <property type="entry name" value="Glutaredoxin"/>
    <property type="match status" value="1"/>
</dbReference>
<dbReference type="RefSeq" id="WP_089824032.1">
    <property type="nucleotide sequence ID" value="NZ_FODV01000005.1"/>
</dbReference>
<dbReference type="InterPro" id="IPR000866">
    <property type="entry name" value="AhpC/TSA"/>
</dbReference>
<accession>A0A1H8SFX3</accession>
<dbReference type="PANTHER" id="PTHR43640">
    <property type="entry name" value="OS07G0260300 PROTEIN"/>
    <property type="match status" value="1"/>
</dbReference>
<organism evidence="3 4">
    <name type="scientific">Halogranum amylolyticum</name>
    <dbReference type="NCBI Taxonomy" id="660520"/>
    <lineage>
        <taxon>Archaea</taxon>
        <taxon>Methanobacteriati</taxon>
        <taxon>Methanobacteriota</taxon>
        <taxon>Stenosarchaea group</taxon>
        <taxon>Halobacteria</taxon>
        <taxon>Halobacteriales</taxon>
        <taxon>Haloferacaceae</taxon>
    </lineage>
</organism>
<reference evidence="4" key="1">
    <citation type="submission" date="2016-10" db="EMBL/GenBank/DDBJ databases">
        <authorList>
            <person name="Varghese N."/>
            <person name="Submissions S."/>
        </authorList>
    </citation>
    <scope>NUCLEOTIDE SEQUENCE [LARGE SCALE GENOMIC DNA]</scope>
    <source>
        <strain evidence="4">CGMCC 1.10121</strain>
    </source>
</reference>
<feature type="domain" description="Thioredoxin" evidence="2">
    <location>
        <begin position="10"/>
        <end position="166"/>
    </location>
</feature>
<dbReference type="GO" id="GO:0016491">
    <property type="term" value="F:oxidoreductase activity"/>
    <property type="evidence" value="ECO:0007669"/>
    <property type="project" value="InterPro"/>
</dbReference>
<keyword evidence="4" id="KW-1185">Reference proteome</keyword>
<dbReference type="SUPFAM" id="SSF52833">
    <property type="entry name" value="Thioredoxin-like"/>
    <property type="match status" value="1"/>
</dbReference>
<sequence>MVTMESDSELTRGDAAPAFELPGTDGETYTLDSFADEEALLVVFTCNHCPYAQAKIDLLNDVAAEYDDVAVVGINPNDAEEYPDDSFETMREWVEEGRIRYDAYLRDESQEVAREYGAVCTPDPFLFAREGDGFVLAYHGRVDDALNPDDDPTEFYIREAIDAVLADDDVPFEDMPSRGCSIKWKN</sequence>